<feature type="transmembrane region" description="Helical" evidence="19">
    <location>
        <begin position="201"/>
        <end position="222"/>
    </location>
</feature>
<name>A0A0B5AQ82_9BACL</name>
<keyword evidence="9 19" id="KW-0808">Transferase</keyword>
<evidence type="ECO:0000256" key="3">
    <source>
        <dbReference type="ARBA" id="ARBA00004663"/>
    </source>
</evidence>
<evidence type="ECO:0000256" key="6">
    <source>
        <dbReference type="ARBA" id="ARBA00015850"/>
    </source>
</evidence>
<comment type="catalytic activity">
    <reaction evidence="18 19">
        <text>alpha-ribazole 5'-phosphate + adenosylcob(III)inamide-GDP = adenosylcob(III)alamin 5'-phosphate + GMP + H(+)</text>
        <dbReference type="Rhea" id="RHEA:23560"/>
        <dbReference type="ChEBI" id="CHEBI:15378"/>
        <dbReference type="ChEBI" id="CHEBI:57918"/>
        <dbReference type="ChEBI" id="CHEBI:58115"/>
        <dbReference type="ChEBI" id="CHEBI:60487"/>
        <dbReference type="ChEBI" id="CHEBI:60493"/>
        <dbReference type="EC" id="2.7.8.26"/>
    </reaction>
</comment>
<dbReference type="GO" id="GO:0005886">
    <property type="term" value="C:plasma membrane"/>
    <property type="evidence" value="ECO:0007669"/>
    <property type="project" value="UniProtKB-SubCell"/>
</dbReference>
<comment type="pathway">
    <text evidence="3 19">Cofactor biosynthesis; adenosylcobalamin biosynthesis; adenosylcobalamin from cob(II)yrinate a,c-diamide: step 7/7.</text>
</comment>
<organism evidence="20 21">
    <name type="scientific">Jeotgalibacillus malaysiensis</name>
    <dbReference type="NCBI Taxonomy" id="1508404"/>
    <lineage>
        <taxon>Bacteria</taxon>
        <taxon>Bacillati</taxon>
        <taxon>Bacillota</taxon>
        <taxon>Bacilli</taxon>
        <taxon>Bacillales</taxon>
        <taxon>Caryophanaceae</taxon>
        <taxon>Jeotgalibacillus</taxon>
    </lineage>
</organism>
<keyword evidence="13 19" id="KW-0472">Membrane</keyword>
<keyword evidence="21" id="KW-1185">Reference proteome</keyword>
<dbReference type="HAMAP" id="MF_00719">
    <property type="entry name" value="CobS"/>
    <property type="match status" value="1"/>
</dbReference>
<evidence type="ECO:0000256" key="11">
    <source>
        <dbReference type="ARBA" id="ARBA00022842"/>
    </source>
</evidence>
<dbReference type="InterPro" id="IPR003805">
    <property type="entry name" value="CobS"/>
</dbReference>
<evidence type="ECO:0000256" key="17">
    <source>
        <dbReference type="ARBA" id="ARBA00048623"/>
    </source>
</evidence>
<dbReference type="STRING" id="1508404.JMA_30680"/>
<protein>
    <recommendedName>
        <fullName evidence="6 19">Adenosylcobinamide-GDP ribazoletransferase</fullName>
        <ecNumber evidence="5 19">2.7.8.26</ecNumber>
    </recommendedName>
    <alternativeName>
        <fullName evidence="16 19">Cobalamin synthase</fullName>
    </alternativeName>
    <alternativeName>
        <fullName evidence="15 19">Cobalamin-5'-phosphate synthase</fullName>
    </alternativeName>
</protein>
<reference evidence="20 21" key="1">
    <citation type="submission" date="2014-08" db="EMBL/GenBank/DDBJ databases">
        <title>Complete genome of a marine bacteria Jeotgalibacillus malaysiensis.</title>
        <authorList>
            <person name="Yaakop A.S."/>
            <person name="Chan K.-G."/>
            <person name="Goh K.M."/>
        </authorList>
    </citation>
    <scope>NUCLEOTIDE SEQUENCE [LARGE SCALE GENOMIC DNA]</scope>
    <source>
        <strain evidence="20 21">D5</strain>
    </source>
</reference>
<feature type="transmembrane region" description="Helical" evidence="19">
    <location>
        <begin position="108"/>
        <end position="126"/>
    </location>
</feature>
<gene>
    <name evidence="19" type="primary">cobS</name>
    <name evidence="20" type="ORF">JMA_30680</name>
</gene>
<dbReference type="PANTHER" id="PTHR34148">
    <property type="entry name" value="ADENOSYLCOBINAMIDE-GDP RIBAZOLETRANSFERASE"/>
    <property type="match status" value="1"/>
</dbReference>
<evidence type="ECO:0000256" key="13">
    <source>
        <dbReference type="ARBA" id="ARBA00023136"/>
    </source>
</evidence>
<feature type="transmembrane region" description="Helical" evidence="19">
    <location>
        <begin position="138"/>
        <end position="157"/>
    </location>
</feature>
<dbReference type="PANTHER" id="PTHR34148:SF1">
    <property type="entry name" value="ADENOSYLCOBINAMIDE-GDP RIBAZOLETRANSFERASE"/>
    <property type="match status" value="1"/>
</dbReference>
<dbReference type="KEGG" id="jeo:JMA_30680"/>
<dbReference type="HOGENOM" id="CLU_057426_1_2_9"/>
<dbReference type="GO" id="GO:0051073">
    <property type="term" value="F:adenosylcobinamide-GDP ribazoletransferase activity"/>
    <property type="evidence" value="ECO:0007669"/>
    <property type="project" value="UniProtKB-UniRule"/>
</dbReference>
<evidence type="ECO:0000256" key="2">
    <source>
        <dbReference type="ARBA" id="ARBA00004651"/>
    </source>
</evidence>
<comment type="similarity">
    <text evidence="4 19">Belongs to the CobS family.</text>
</comment>
<comment type="subcellular location">
    <subcellularLocation>
        <location evidence="2 19">Cell membrane</location>
        <topology evidence="2 19">Multi-pass membrane protein</topology>
    </subcellularLocation>
</comment>
<evidence type="ECO:0000256" key="9">
    <source>
        <dbReference type="ARBA" id="ARBA00022679"/>
    </source>
</evidence>
<dbReference type="Proteomes" id="UP000031449">
    <property type="component" value="Chromosome"/>
</dbReference>
<evidence type="ECO:0000256" key="16">
    <source>
        <dbReference type="ARBA" id="ARBA00032853"/>
    </source>
</evidence>
<evidence type="ECO:0000256" key="5">
    <source>
        <dbReference type="ARBA" id="ARBA00013200"/>
    </source>
</evidence>
<dbReference type="GO" id="GO:0009236">
    <property type="term" value="P:cobalamin biosynthetic process"/>
    <property type="evidence" value="ECO:0007669"/>
    <property type="project" value="UniProtKB-UniRule"/>
</dbReference>
<feature type="transmembrane region" description="Helical" evidence="19">
    <location>
        <begin position="58"/>
        <end position="80"/>
    </location>
</feature>
<keyword evidence="10 19" id="KW-0812">Transmembrane</keyword>
<evidence type="ECO:0000313" key="21">
    <source>
        <dbReference type="Proteomes" id="UP000031449"/>
    </source>
</evidence>
<keyword evidence="12 19" id="KW-1133">Transmembrane helix</keyword>
<accession>A0A0B5AQ82</accession>
<evidence type="ECO:0000256" key="10">
    <source>
        <dbReference type="ARBA" id="ARBA00022692"/>
    </source>
</evidence>
<comment type="catalytic activity">
    <reaction evidence="17 19">
        <text>alpha-ribazole + adenosylcob(III)inamide-GDP = adenosylcob(III)alamin + GMP + H(+)</text>
        <dbReference type="Rhea" id="RHEA:16049"/>
        <dbReference type="ChEBI" id="CHEBI:10329"/>
        <dbReference type="ChEBI" id="CHEBI:15378"/>
        <dbReference type="ChEBI" id="CHEBI:18408"/>
        <dbReference type="ChEBI" id="CHEBI:58115"/>
        <dbReference type="ChEBI" id="CHEBI:60487"/>
        <dbReference type="EC" id="2.7.8.26"/>
    </reaction>
</comment>
<dbReference type="AlphaFoldDB" id="A0A0B5AQ82"/>
<keyword evidence="11 19" id="KW-0460">Magnesium</keyword>
<evidence type="ECO:0000256" key="7">
    <source>
        <dbReference type="ARBA" id="ARBA00022475"/>
    </source>
</evidence>
<keyword evidence="8 19" id="KW-0169">Cobalamin biosynthesis</keyword>
<evidence type="ECO:0000256" key="18">
    <source>
        <dbReference type="ARBA" id="ARBA00049504"/>
    </source>
</evidence>
<evidence type="ECO:0000256" key="12">
    <source>
        <dbReference type="ARBA" id="ARBA00022989"/>
    </source>
</evidence>
<dbReference type="OrthoDB" id="9794626at2"/>
<dbReference type="GO" id="GO:0008818">
    <property type="term" value="F:cobalamin 5'-phosphate synthase activity"/>
    <property type="evidence" value="ECO:0007669"/>
    <property type="project" value="UniProtKB-UniRule"/>
</dbReference>
<feature type="transmembrane region" description="Helical" evidence="19">
    <location>
        <begin position="178"/>
        <end position="195"/>
    </location>
</feature>
<evidence type="ECO:0000256" key="4">
    <source>
        <dbReference type="ARBA" id="ARBA00010561"/>
    </source>
</evidence>
<dbReference type="NCBIfam" id="TIGR00317">
    <property type="entry name" value="cobS"/>
    <property type="match status" value="1"/>
</dbReference>
<evidence type="ECO:0000313" key="20">
    <source>
        <dbReference type="EMBL" id="AJD92385.1"/>
    </source>
</evidence>
<dbReference type="EC" id="2.7.8.26" evidence="5 19"/>
<sequence>MIKGFLLAIQFFTVLPIRREIEMNHRSVSWMIGLLPLVGAIIGGATLGIIYFAEGFSASPLIIAFLFWLTFIILTGGLHLDGWTDVSDAYFSYKNTEKRHEILKDPRVGAFGVLSLIVLLASKFILLLDLAMQGAAGWIWLIWIPVLSRLMIAYLLVKAPLARQDGMAYFLKSYLTDHVLLKAGAVSMIAAIPLIMSPELWPLLVILLAGTIIFTMVSVIFFKKAFGGISGDSLGASVEGGELWSLILVWCYLSIVMG</sequence>
<evidence type="ECO:0000256" key="19">
    <source>
        <dbReference type="HAMAP-Rule" id="MF_00719"/>
    </source>
</evidence>
<dbReference type="Pfam" id="PF02654">
    <property type="entry name" value="CobS"/>
    <property type="match status" value="1"/>
</dbReference>
<dbReference type="EMBL" id="CP009416">
    <property type="protein sequence ID" value="AJD92385.1"/>
    <property type="molecule type" value="Genomic_DNA"/>
</dbReference>
<evidence type="ECO:0000256" key="14">
    <source>
        <dbReference type="ARBA" id="ARBA00025228"/>
    </source>
</evidence>
<comment type="cofactor">
    <cofactor evidence="1 19">
        <name>Mg(2+)</name>
        <dbReference type="ChEBI" id="CHEBI:18420"/>
    </cofactor>
</comment>
<proteinExistence type="inferred from homology"/>
<feature type="transmembrane region" description="Helical" evidence="19">
    <location>
        <begin position="28"/>
        <end position="52"/>
    </location>
</feature>
<comment type="function">
    <text evidence="14 19">Joins adenosylcobinamide-GDP and alpha-ribazole to generate adenosylcobalamin (Ado-cobalamin). Also synthesizes adenosylcobalamin 5'-phosphate from adenosylcobinamide-GDP and alpha-ribazole 5'-phosphate.</text>
</comment>
<feature type="transmembrane region" description="Helical" evidence="19">
    <location>
        <begin position="234"/>
        <end position="255"/>
    </location>
</feature>
<evidence type="ECO:0000256" key="15">
    <source>
        <dbReference type="ARBA" id="ARBA00032605"/>
    </source>
</evidence>
<evidence type="ECO:0000256" key="1">
    <source>
        <dbReference type="ARBA" id="ARBA00001946"/>
    </source>
</evidence>
<keyword evidence="7 19" id="KW-1003">Cell membrane</keyword>
<evidence type="ECO:0000256" key="8">
    <source>
        <dbReference type="ARBA" id="ARBA00022573"/>
    </source>
</evidence>
<dbReference type="UniPathway" id="UPA00148">
    <property type="reaction ID" value="UER00238"/>
</dbReference>